<feature type="coiled-coil region" evidence="1">
    <location>
        <begin position="44"/>
        <end position="71"/>
    </location>
</feature>
<reference evidence="2" key="1">
    <citation type="submission" date="2020-04" db="EMBL/GenBank/DDBJ databases">
        <authorList>
            <person name="Chiriac C."/>
            <person name="Salcher M."/>
            <person name="Ghai R."/>
            <person name="Kavagutti S V."/>
        </authorList>
    </citation>
    <scope>NUCLEOTIDE SEQUENCE</scope>
</reference>
<evidence type="ECO:0000256" key="1">
    <source>
        <dbReference type="SAM" id="Coils"/>
    </source>
</evidence>
<evidence type="ECO:0008006" key="3">
    <source>
        <dbReference type="Google" id="ProtNLM"/>
    </source>
</evidence>
<proteinExistence type="predicted"/>
<protein>
    <recommendedName>
        <fullName evidence="3">Calcineurin-like phosphoesterase domain-containing protein</fullName>
    </recommendedName>
</protein>
<keyword evidence="1" id="KW-0175">Coiled coil</keyword>
<organism evidence="2">
    <name type="scientific">uncultured Caudovirales phage</name>
    <dbReference type="NCBI Taxonomy" id="2100421"/>
    <lineage>
        <taxon>Viruses</taxon>
        <taxon>Duplodnaviria</taxon>
        <taxon>Heunggongvirae</taxon>
        <taxon>Uroviricota</taxon>
        <taxon>Caudoviricetes</taxon>
        <taxon>Peduoviridae</taxon>
        <taxon>Maltschvirus</taxon>
        <taxon>Maltschvirus maltsch</taxon>
    </lineage>
</organism>
<dbReference type="InterPro" id="IPR029052">
    <property type="entry name" value="Metallo-depent_PP-like"/>
</dbReference>
<name>A0A6J5NI02_9CAUD</name>
<sequence length="371" mass="41834">MQYFTHGDSSLAKQGRYLMGLGDQINEALEVESNGELLRVRKQRDSYANQNVRLQTKLDELEKALSFVDQVDGLSVQPPIWLAPAKPKAHAATLVVMLSDTHFDEVVNPEEMEGLNAYNRQIAVMRLEKWTQNVIKMARHYLAGVNYDGVVLILGGDIFSGDIHEELALTNEDTMIGSLLFWAEQVSAAVELLATEFKKCHVVSVVGNHGRTTRKPRMKQRVKTNFDWLLAKMVERSFTKDKRVTFTIPESADALIQIYDYGHLITHGDQVSGGGGIGGIYPPIMRMRARKHARYMVTGKSFQTLWLGHWHQYISTPSMVVNGSLKGYDEYALLMGFGHEPPQQALAIVTPERNLTIQAPVFCMDRKKEGW</sequence>
<dbReference type="EMBL" id="LR796663">
    <property type="protein sequence ID" value="CAB4157386.1"/>
    <property type="molecule type" value="Genomic_DNA"/>
</dbReference>
<accession>A0A6J5NI02</accession>
<dbReference type="SUPFAM" id="SSF56300">
    <property type="entry name" value="Metallo-dependent phosphatases"/>
    <property type="match status" value="1"/>
</dbReference>
<gene>
    <name evidence="2" type="ORF">UFOVP691_22</name>
</gene>
<evidence type="ECO:0000313" key="2">
    <source>
        <dbReference type="EMBL" id="CAB4157386.1"/>
    </source>
</evidence>